<dbReference type="PROSITE" id="PS50923">
    <property type="entry name" value="SUSHI"/>
    <property type="match status" value="6"/>
</dbReference>
<dbReference type="GeneID" id="106163469"/>
<dbReference type="SUPFAM" id="SSF57184">
    <property type="entry name" value="Growth factor receptor domain"/>
    <property type="match status" value="1"/>
</dbReference>
<dbReference type="SUPFAM" id="SSF57196">
    <property type="entry name" value="EGF/Laminin"/>
    <property type="match status" value="1"/>
</dbReference>
<evidence type="ECO:0000256" key="5">
    <source>
        <dbReference type="ARBA" id="ARBA00022737"/>
    </source>
</evidence>
<dbReference type="GO" id="GO:0005509">
    <property type="term" value="F:calcium ion binding"/>
    <property type="evidence" value="ECO:0007669"/>
    <property type="project" value="InterPro"/>
</dbReference>
<dbReference type="InterPro" id="IPR000742">
    <property type="entry name" value="EGF"/>
</dbReference>
<dbReference type="PANTHER" id="PTHR46393:SF7">
    <property type="entry name" value="COMPLEMENT C2"/>
    <property type="match status" value="1"/>
</dbReference>
<dbReference type="GO" id="GO:0016020">
    <property type="term" value="C:membrane"/>
    <property type="evidence" value="ECO:0007669"/>
    <property type="project" value="UniProtKB-SubCell"/>
</dbReference>
<evidence type="ECO:0000256" key="6">
    <source>
        <dbReference type="ARBA" id="ARBA00023136"/>
    </source>
</evidence>
<dbReference type="SMART" id="SM01411">
    <property type="entry name" value="Ephrin_rec_like"/>
    <property type="match status" value="3"/>
</dbReference>
<protein>
    <submittedName>
        <fullName evidence="13">Sushi, von Willebrand factor type A, EGF and pentraxin domain-containing protein 1 isoform X1</fullName>
    </submittedName>
</protein>
<dbReference type="Gene3D" id="2.10.70.10">
    <property type="entry name" value="Complement Module, domain 1"/>
    <property type="match status" value="6"/>
</dbReference>
<reference evidence="13" key="1">
    <citation type="submission" date="2025-08" db="UniProtKB">
        <authorList>
            <consortium name="RefSeq"/>
        </authorList>
    </citation>
    <scope>IDENTIFICATION</scope>
    <source>
        <tissue evidence="13">Gonads</tissue>
    </source>
</reference>
<dbReference type="RefSeq" id="XP_013396520.1">
    <property type="nucleotide sequence ID" value="XM_013541066.1"/>
</dbReference>
<feature type="disulfide bond" evidence="9">
    <location>
        <begin position="207"/>
        <end position="234"/>
    </location>
</feature>
<dbReference type="InterPro" id="IPR001881">
    <property type="entry name" value="EGF-like_Ca-bd_dom"/>
</dbReference>
<dbReference type="PROSITE" id="PS50092">
    <property type="entry name" value="TSP1"/>
    <property type="match status" value="1"/>
</dbReference>
<dbReference type="SUPFAM" id="SSF57535">
    <property type="entry name" value="Complement control module/SCR domain"/>
    <property type="match status" value="6"/>
</dbReference>
<dbReference type="InterPro" id="IPR036383">
    <property type="entry name" value="TSP1_rpt_sf"/>
</dbReference>
<keyword evidence="8" id="KW-0325">Glycoprotein</keyword>
<feature type="domain" description="Sushi" evidence="11">
    <location>
        <begin position="295"/>
        <end position="356"/>
    </location>
</feature>
<dbReference type="InterPro" id="IPR000884">
    <property type="entry name" value="TSP1_rpt"/>
</dbReference>
<dbReference type="PROSITE" id="PS01187">
    <property type="entry name" value="EGF_CA"/>
    <property type="match status" value="1"/>
</dbReference>
<dbReference type="CDD" id="cd00033">
    <property type="entry name" value="CCP"/>
    <property type="match status" value="6"/>
</dbReference>
<feature type="disulfide bond" evidence="9">
    <location>
        <begin position="327"/>
        <end position="354"/>
    </location>
</feature>
<organism evidence="12 13">
    <name type="scientific">Lingula anatina</name>
    <name type="common">Brachiopod</name>
    <name type="synonym">Lingula unguis</name>
    <dbReference type="NCBI Taxonomy" id="7574"/>
    <lineage>
        <taxon>Eukaryota</taxon>
        <taxon>Metazoa</taxon>
        <taxon>Spiralia</taxon>
        <taxon>Lophotrochozoa</taxon>
        <taxon>Brachiopoda</taxon>
        <taxon>Linguliformea</taxon>
        <taxon>Lingulata</taxon>
        <taxon>Lingulida</taxon>
        <taxon>Linguloidea</taxon>
        <taxon>Lingulidae</taxon>
        <taxon>Lingula</taxon>
    </lineage>
</organism>
<sequence length="1029" mass="110858">MEAFKLQSFLLFLAAFLLVLTLIQAEDTGATITEDDTMFVDEAEAKAYRPRRVKRGWRRIRIRVKRITGEERKEERESRSEQARRDELNRFCTANCWSQWTPYSPCSVQCGHGGTRTRTRSKAPPARCSGWAAGHNCNGPSLERPGCSVPCSNGGTPGNAMCSCSPGFIGKCCETKVTCQHPGRPAHGDVTPSAPPHDVGTRVTYKCETGYRLQGTNTRTCQANGQFDGSLPTCSLVDCGDPGTPTKGNHSVTATTYQGTVSYSCSTGYKVQGDTTRTCQADGTWSGELPQCQIISCGALPGLENGVQSHSGGPPGNVYGGEMTFSCNSGFYLQGSRQRKCQLSGQWDGTQPTCEPIVCPDLTDPQFGTASTPQGTRFGSKVTYTCDSGYMLQGDAERTCEAQGIQGVWSGSKPQCTPVDCGDPGLPQNGVKTGSDYTFGNEVNFQCQPGYFLQGSDKITCTASGQWSAKLPNCSACPLNQYKPGVNSRISCVPCPENSHTLDGASTDVTQCICNYGYEGPAGGPCSEIRCPALNPPDHGSIAACQTAVNDTCTFQCDPGYIFGTESESATKVCKIDATWTGGNVTCLECPVNTYKSDPTSCDSCPALTNTNGTVGNVISGCVCDGGYRGPGGGPCDDIDECVEDNGAGCNQTCENTPGSYRCLCTIPGYRVHPVDSTLCEVEKQCSVFGIPENGGSVCHHEFLTNTDRCQVKCNKGFEYVERTNAFEVCGPATNWQWSYEINKTPVTGCVEQFFPGVELEAEIAYFVDDCVALTSTQRREAKQALVDILEQRGVCKQNGVSVCNISDVQIECGPQYSFGGVRKRDTSGNILWFRFKIKTQQKPSIDLDCTKYCNGSENCGECAQGYMTETENMMNNQQKEVQEIFSPVGSQINETAANVTEAPIPPPVLKIGTLVLNPVPNSFKMDKNMSVSCEDVMEVRGTSCVPCPAGRYLPIGGTSCQKCPPGTFQTEAKRTYCLPCPRGFASLTGSPDCSPIFKIFVEFIKQLRELGKTISENQGNISAIFTSK</sequence>
<keyword evidence="3 9" id="KW-0768">Sushi</keyword>
<dbReference type="SMART" id="SM00181">
    <property type="entry name" value="EGF"/>
    <property type="match status" value="2"/>
</dbReference>
<evidence type="ECO:0000256" key="9">
    <source>
        <dbReference type="PROSITE-ProRule" id="PRU00302"/>
    </source>
</evidence>
<evidence type="ECO:0000313" key="12">
    <source>
        <dbReference type="Proteomes" id="UP000085678"/>
    </source>
</evidence>
<dbReference type="InParanoid" id="A0A1S3IE33"/>
<dbReference type="FunFam" id="2.10.70.10:FF:000002">
    <property type="entry name" value="CUB and Sushi multiple domains 3"/>
    <property type="match status" value="1"/>
</dbReference>
<dbReference type="AlphaFoldDB" id="A0A1S3IE33"/>
<dbReference type="Gene3D" id="2.10.50.10">
    <property type="entry name" value="Tumor Necrosis Factor Receptor, subunit A, domain 2"/>
    <property type="match status" value="2"/>
</dbReference>
<keyword evidence="4 10" id="KW-0732">Signal</keyword>
<feature type="disulfide bond" evidence="9">
    <location>
        <begin position="447"/>
        <end position="474"/>
    </location>
</feature>
<evidence type="ECO:0000256" key="2">
    <source>
        <dbReference type="ARBA" id="ARBA00022536"/>
    </source>
</evidence>
<evidence type="ECO:0000256" key="8">
    <source>
        <dbReference type="ARBA" id="ARBA00023180"/>
    </source>
</evidence>
<name>A0A1S3IE33_LINAN</name>
<proteinExistence type="predicted"/>
<feature type="signal peptide" evidence="10">
    <location>
        <begin position="1"/>
        <end position="25"/>
    </location>
</feature>
<dbReference type="Pfam" id="PF00084">
    <property type="entry name" value="Sushi"/>
    <property type="match status" value="6"/>
</dbReference>
<evidence type="ECO:0000256" key="3">
    <source>
        <dbReference type="ARBA" id="ARBA00022659"/>
    </source>
</evidence>
<evidence type="ECO:0000259" key="11">
    <source>
        <dbReference type="PROSITE" id="PS50923"/>
    </source>
</evidence>
<dbReference type="Proteomes" id="UP000085678">
    <property type="component" value="Unplaced"/>
</dbReference>
<feature type="domain" description="Sushi" evidence="11">
    <location>
        <begin position="419"/>
        <end position="476"/>
    </location>
</feature>
<comment type="caution">
    <text evidence="9">Lacks conserved residue(s) required for the propagation of feature annotation.</text>
</comment>
<feature type="disulfide bond" evidence="9">
    <location>
        <begin position="531"/>
        <end position="574"/>
    </location>
</feature>
<feature type="domain" description="Sushi" evidence="11">
    <location>
        <begin position="177"/>
        <end position="236"/>
    </location>
</feature>
<dbReference type="SMART" id="SM00209">
    <property type="entry name" value="TSP1"/>
    <property type="match status" value="1"/>
</dbReference>
<evidence type="ECO:0000256" key="10">
    <source>
        <dbReference type="SAM" id="SignalP"/>
    </source>
</evidence>
<dbReference type="InterPro" id="IPR018097">
    <property type="entry name" value="EGF_Ca-bd_CS"/>
</dbReference>
<dbReference type="SMART" id="SM00032">
    <property type="entry name" value="CCP"/>
    <property type="match status" value="7"/>
</dbReference>
<gene>
    <name evidence="13" type="primary">LOC106163469</name>
</gene>
<feature type="domain" description="Sushi" evidence="11">
    <location>
        <begin position="357"/>
        <end position="418"/>
    </location>
</feature>
<evidence type="ECO:0000256" key="7">
    <source>
        <dbReference type="ARBA" id="ARBA00023157"/>
    </source>
</evidence>
<keyword evidence="7 9" id="KW-1015">Disulfide bond</keyword>
<dbReference type="Gene3D" id="2.20.100.10">
    <property type="entry name" value="Thrombospondin type-1 (TSP1) repeat"/>
    <property type="match status" value="1"/>
</dbReference>
<accession>A0A1S3IE33</accession>
<dbReference type="FunFam" id="2.10.70.10:FF:000011">
    <property type="entry name" value="CUB and sushi domain-containing protein 3 isoform A"/>
    <property type="match status" value="1"/>
</dbReference>
<dbReference type="Pfam" id="PF00090">
    <property type="entry name" value="TSP_1"/>
    <property type="match status" value="1"/>
</dbReference>
<evidence type="ECO:0000256" key="1">
    <source>
        <dbReference type="ARBA" id="ARBA00004370"/>
    </source>
</evidence>
<dbReference type="Pfam" id="PF07699">
    <property type="entry name" value="Ephrin_rec_like"/>
    <property type="match status" value="1"/>
</dbReference>
<dbReference type="InterPro" id="IPR011641">
    <property type="entry name" value="Tyr-kin_ephrin_A/B_rcpt-like"/>
</dbReference>
<dbReference type="KEGG" id="lak:106163469"/>
<feature type="chain" id="PRO_5010328067" evidence="10">
    <location>
        <begin position="26"/>
        <end position="1029"/>
    </location>
</feature>
<evidence type="ECO:0000256" key="4">
    <source>
        <dbReference type="ARBA" id="ARBA00022729"/>
    </source>
</evidence>
<dbReference type="InterPro" id="IPR009030">
    <property type="entry name" value="Growth_fac_rcpt_cys_sf"/>
</dbReference>
<dbReference type="InterPro" id="IPR035976">
    <property type="entry name" value="Sushi/SCR/CCP_sf"/>
</dbReference>
<dbReference type="PANTHER" id="PTHR46393">
    <property type="entry name" value="SUSHI DOMAIN-CONTAINING PROTEIN"/>
    <property type="match status" value="1"/>
</dbReference>
<dbReference type="SMART" id="SM00179">
    <property type="entry name" value="EGF_CA"/>
    <property type="match status" value="1"/>
</dbReference>
<keyword evidence="2" id="KW-0245">EGF-like domain</keyword>
<keyword evidence="5" id="KW-0677">Repeat</keyword>
<keyword evidence="12" id="KW-1185">Reference proteome</keyword>
<feature type="disulfide bond" evidence="9">
    <location>
        <begin position="265"/>
        <end position="292"/>
    </location>
</feature>
<dbReference type="InterPro" id="IPR000436">
    <property type="entry name" value="Sushi_SCR_CCP_dom"/>
</dbReference>
<dbReference type="CDD" id="cd00054">
    <property type="entry name" value="EGF_CA"/>
    <property type="match status" value="1"/>
</dbReference>
<dbReference type="Gene3D" id="2.10.25.10">
    <property type="entry name" value="Laminin"/>
    <property type="match status" value="1"/>
</dbReference>
<keyword evidence="6" id="KW-0472">Membrane</keyword>
<comment type="subcellular location">
    <subcellularLocation>
        <location evidence="1">Membrane</location>
    </subcellularLocation>
</comment>
<feature type="domain" description="Sushi" evidence="11">
    <location>
        <begin position="237"/>
        <end position="294"/>
    </location>
</feature>
<feature type="domain" description="Sushi" evidence="11">
    <location>
        <begin position="529"/>
        <end position="589"/>
    </location>
</feature>
<dbReference type="OrthoDB" id="9991441at2759"/>
<evidence type="ECO:0000313" key="13">
    <source>
        <dbReference type="RefSeq" id="XP_013396520.1"/>
    </source>
</evidence>
<dbReference type="SUPFAM" id="SSF82895">
    <property type="entry name" value="TSP-1 type 1 repeat"/>
    <property type="match status" value="1"/>
</dbReference>